<protein>
    <recommendedName>
        <fullName evidence="2">Tip attachment protein J central straight fiber domain-containing protein</fullName>
    </recommendedName>
</protein>
<organism evidence="3 4">
    <name type="scientific">Marinomonas spartinae</name>
    <dbReference type="NCBI Taxonomy" id="1792290"/>
    <lineage>
        <taxon>Bacteria</taxon>
        <taxon>Pseudomonadati</taxon>
        <taxon>Pseudomonadota</taxon>
        <taxon>Gammaproteobacteria</taxon>
        <taxon>Oceanospirillales</taxon>
        <taxon>Oceanospirillaceae</taxon>
        <taxon>Marinomonas</taxon>
    </lineage>
</organism>
<evidence type="ECO:0000313" key="3">
    <source>
        <dbReference type="EMBL" id="SBS29124.1"/>
    </source>
</evidence>
<dbReference type="SUPFAM" id="SSF49265">
    <property type="entry name" value="Fibronectin type III"/>
    <property type="match status" value="1"/>
</dbReference>
<dbReference type="InterPro" id="IPR036116">
    <property type="entry name" value="FN3_sf"/>
</dbReference>
<sequence length="1605" mass="172720">MGFFSKIFKSVRKIVDPIVNVVDDAIDWVGGLLKPEVPGTDPADSAASGLTVNKSSSSANIPVIYGRRKVGGTRVFLNTTGPKNKYLNSVLVQCVGPVHSSSSVTVSDKAESEYGALLRHTFHHGYPSQAADANLVSELSEWTSNHRLQGLAYEAVQYTYDQDKYSGLPVFKSIIEGALLYDPRTGSTGYSDNFALVVLDYFRSAEYGVGMSDTLIDFESFKTSATLADVSYPSNSNSSIMVKRFSCNAAIDTSKTPFDNIKQLVSESRAFLTQTAGVWRYVIQNDANPNHTITYDDIIGDISKSPNGARDKYNRVTITYVDPDKQWETNEATYPINDAEYQGYLAEDNWEESHADITVESCTNRYQALDIARQALLESRKGGVISFNGQPWTIKVRCGDLLVMDMPGLNDGILWRVATRTLDADGSVSFACAMYDPSIFPWIDIPDQQVVTKPTIADASVLPPPETLSYLSNNWNEGTVGALTWPQSNSAFVHDYLIEIYRASDSIQVLTTTLSSSNDWADDYIPILNLPYLAAGNYYATVRARNALTRSSATTATFSVNVPVVDRVTGLAVVGEFDSSLTLKWSALVSPALRHYQVEIYNVQSGHALASINTVTETTTISFELFKSMGFPRSFEVRVSGVNVAGVVGESAALAVSKPAPIAPAIQAWASVNDIKLTLSAPSNAKGAVVWLANVAPVPKNDANQRYKGESLSITLDGLAALTEYKIAIASYDAFGLGESSAHTVTTLNDAVSDAINQLKERDLSLSDDIEQVAKAAAERVQKQQFETDDVAEQLFKSAARAAEMQRYQLSQNDEYYRILNAVVEIDPSNGTIINRAYQYTNDRFSEAKLLIDGVDASIALQASRIDTTNDRLTDAESELSVQAGLINQRATFTQLTETVAGAIAAIQPAYVTTFNTGLDGWVAQSGTAVYNAGAWVDLTLGDIAATMDYSGADNHVIQLSIARESGAVWAGKVQYKTASHDYSSDYEMDIPEILDDGQLYTVTVDFGDVEDYTASNITGLRIILGETTDDMYQLHSLQAGKRTAAQAAIEGLQGRVSSAEQNIDAVSGQLSNYVTTTFYEQNTLTQNDVQQTLDSWNAQYSVIAKLTELDENGTVTKANSAEQWIDGAEALISQIAQSTTQQEYGARVSAVEQTLDAQAGSISQQIVSTHQSQVDNDDLSENAFLEAANAAASEREQLKQNDTIALARSETKAVANETTALAQTVDELEVVVDENKAEFSDYRRAAIGYCVDSSGNPTSHETAASCELAGNTWRGNSSIAEALRNVKVTGTNADGETVEISAGNMYQTILEADGRGAATAALLAVYGDQLAGVFANAGVDGSSLEFIANQMKFKTQNGTKTPFRIEGDQVYANELIVDGASIKDATITSEKVVNSAITNAQIANAAITSAKIANGQITNAHIANAAITSAKIGDGQITNAHIANAAITSAKIGDGQITNAKIGDVIQSANYSPGVSGWRILKNGSAEFNGVVVSREMTVASGTFSLGRVQGGDGTIKYDAILDTGYPANAWSGSKFYTGVAVGFVNTGVQSNTPSTSAWGVSAEVIPLTRFYSQATINLRIRVYGAYNVTLDPCNISWRLLRVT</sequence>
<accession>A0A1A8TAN5</accession>
<evidence type="ECO:0000313" key="4">
    <source>
        <dbReference type="Proteomes" id="UP000092544"/>
    </source>
</evidence>
<dbReference type="EMBL" id="FLOB01000002">
    <property type="protein sequence ID" value="SBS29124.1"/>
    <property type="molecule type" value="Genomic_DNA"/>
</dbReference>
<dbReference type="InterPro" id="IPR015406">
    <property type="entry name" value="GpJ_CSF"/>
</dbReference>
<evidence type="ECO:0000259" key="2">
    <source>
        <dbReference type="Pfam" id="PF09327"/>
    </source>
</evidence>
<dbReference type="RefSeq" id="WP_067014141.1">
    <property type="nucleotide sequence ID" value="NZ_FLOB01000002.1"/>
</dbReference>
<dbReference type="InterPro" id="IPR013783">
    <property type="entry name" value="Ig-like_fold"/>
</dbReference>
<reference evidence="3 4" key="1">
    <citation type="submission" date="2016-06" db="EMBL/GenBank/DDBJ databases">
        <authorList>
            <person name="Kjaerup R.B."/>
            <person name="Dalgaard T.S."/>
            <person name="Juul-Madsen H.R."/>
        </authorList>
    </citation>
    <scope>NUCLEOTIDE SEQUENCE [LARGE SCALE GENOMIC DNA]</scope>
    <source>
        <strain evidence="3 4">CECT 8886</strain>
    </source>
</reference>
<dbReference type="Proteomes" id="UP000092544">
    <property type="component" value="Unassembled WGS sequence"/>
</dbReference>
<feature type="domain" description="Tip attachment protein J central straight fiber" evidence="2">
    <location>
        <begin position="1446"/>
        <end position="1504"/>
    </location>
</feature>
<keyword evidence="4" id="KW-1185">Reference proteome</keyword>
<dbReference type="OrthoDB" id="109844at2"/>
<gene>
    <name evidence="3" type="ORF">MSP8886_01448</name>
</gene>
<dbReference type="Gene3D" id="2.160.10.20">
    <property type="entry name" value="Insect antifreeze protein"/>
    <property type="match status" value="1"/>
</dbReference>
<dbReference type="Gene3D" id="2.60.40.10">
    <property type="entry name" value="Immunoglobulins"/>
    <property type="match status" value="1"/>
</dbReference>
<evidence type="ECO:0000256" key="1">
    <source>
        <dbReference type="SAM" id="Coils"/>
    </source>
</evidence>
<dbReference type="SUPFAM" id="SSF141571">
    <property type="entry name" value="Pentapeptide repeat-like"/>
    <property type="match status" value="1"/>
</dbReference>
<proteinExistence type="predicted"/>
<name>A0A1A8TAN5_9GAMM</name>
<keyword evidence="1" id="KW-0175">Coiled coil</keyword>
<dbReference type="Pfam" id="PF09327">
    <property type="entry name" value="Phage_Tail_Tip"/>
    <property type="match status" value="1"/>
</dbReference>
<feature type="coiled-coil region" evidence="1">
    <location>
        <begin position="1043"/>
        <end position="1070"/>
    </location>
</feature>
<dbReference type="STRING" id="1792290.MSP8886_01448"/>